<dbReference type="Proteomes" id="UP000006258">
    <property type="component" value="Unassembled WGS sequence"/>
</dbReference>
<dbReference type="AlphaFoldDB" id="D7VPM6"/>
<sequence>MAFLLIVFHLNIYNIDIFLIKIEKCYEICFLILYFVTQYKIR</sequence>
<keyword evidence="1" id="KW-0812">Transmembrane</keyword>
<dbReference type="STRING" id="525373.HMPREF0766_12946"/>
<organism evidence="2 3">
    <name type="scientific">Sphingobacterium spiritivorum ATCC 33861</name>
    <dbReference type="NCBI Taxonomy" id="525373"/>
    <lineage>
        <taxon>Bacteria</taxon>
        <taxon>Pseudomonadati</taxon>
        <taxon>Bacteroidota</taxon>
        <taxon>Sphingobacteriia</taxon>
        <taxon>Sphingobacteriales</taxon>
        <taxon>Sphingobacteriaceae</taxon>
        <taxon>Sphingobacterium</taxon>
    </lineage>
</organism>
<comment type="caution">
    <text evidence="2">The sequence shown here is derived from an EMBL/GenBank/DDBJ whole genome shotgun (WGS) entry which is preliminary data.</text>
</comment>
<gene>
    <name evidence="2" type="ORF">HMPREF0766_12946</name>
</gene>
<name>D7VPM6_SPHSI</name>
<evidence type="ECO:0000313" key="2">
    <source>
        <dbReference type="EMBL" id="EFK57873.1"/>
    </source>
</evidence>
<dbReference type="EMBL" id="ACHA02000011">
    <property type="protein sequence ID" value="EFK57873.1"/>
    <property type="molecule type" value="Genomic_DNA"/>
</dbReference>
<protein>
    <submittedName>
        <fullName evidence="2">Uncharacterized protein</fullName>
    </submittedName>
</protein>
<dbReference type="HOGENOM" id="CLU_3258022_0_0_10"/>
<feature type="transmembrane region" description="Helical" evidence="1">
    <location>
        <begin position="12"/>
        <end position="36"/>
    </location>
</feature>
<accession>D7VPM6</accession>
<reference evidence="2" key="1">
    <citation type="submission" date="2010-07" db="EMBL/GenBank/DDBJ databases">
        <authorList>
            <person name="Muzny D."/>
            <person name="Qin X."/>
            <person name="Buhay C."/>
            <person name="Dugan-Rocha S."/>
            <person name="Ding Y."/>
            <person name="Chen G."/>
            <person name="Hawes A."/>
            <person name="Holder M."/>
            <person name="Jhangiani S."/>
            <person name="Johnson A."/>
            <person name="Khan Z."/>
            <person name="Li Z."/>
            <person name="Liu W."/>
            <person name="Liu X."/>
            <person name="Perez L."/>
            <person name="Shen H."/>
            <person name="Wang Q."/>
            <person name="Watt J."/>
            <person name="Xi L."/>
            <person name="Xin Y."/>
            <person name="Zhou J."/>
            <person name="Deng J."/>
            <person name="Jiang H."/>
            <person name="Liu Y."/>
            <person name="Qu J."/>
            <person name="Song X.-Z."/>
            <person name="Zhang L."/>
            <person name="Villasana D."/>
            <person name="Johnson A."/>
            <person name="Liu J."/>
            <person name="Liyanage D."/>
            <person name="Lorensuhewa L."/>
            <person name="Robinson T."/>
            <person name="Song A."/>
            <person name="Song B.-B."/>
            <person name="Dinh H."/>
            <person name="Thornton R."/>
            <person name="Coyle M."/>
            <person name="Francisco L."/>
            <person name="Jackson L."/>
            <person name="Javaid M."/>
            <person name="Korchina V."/>
            <person name="Kovar C."/>
            <person name="Mata R."/>
            <person name="Mathew T."/>
            <person name="Ngo R."/>
            <person name="Nguyen L."/>
            <person name="Nguyen N."/>
            <person name="Okwuonu G."/>
            <person name="Ongeri F."/>
            <person name="Pham C."/>
            <person name="Simmons D."/>
            <person name="Wilczek-Boney K."/>
            <person name="Hale W."/>
            <person name="Jakkamsetti A."/>
            <person name="Pham P."/>
            <person name="Ruth R."/>
            <person name="San Lucas F."/>
            <person name="Warren J."/>
            <person name="Zhang J."/>
            <person name="Zhao Z."/>
            <person name="Zhou C."/>
            <person name="Zhu D."/>
            <person name="Lee S."/>
            <person name="Bess C."/>
            <person name="Blankenburg K."/>
            <person name="Forbes L."/>
            <person name="Fu Q."/>
            <person name="Gubbala S."/>
            <person name="Hirani K."/>
            <person name="Jayaseelan J.C."/>
            <person name="Lara F."/>
            <person name="Munidasa M."/>
            <person name="Palculict T."/>
            <person name="Patil S."/>
            <person name="Pu L.-L."/>
            <person name="Saada N."/>
            <person name="Tang L."/>
            <person name="Weissenberger G."/>
            <person name="Zhu Y."/>
            <person name="Hemphill L."/>
            <person name="Shang Y."/>
            <person name="Youmans B."/>
            <person name="Ayvaz T."/>
            <person name="Ross M."/>
            <person name="Santibanez J."/>
            <person name="Aqrawi P."/>
            <person name="Gross S."/>
            <person name="Joshi V."/>
            <person name="Fowler G."/>
            <person name="Nazareth L."/>
            <person name="Reid J."/>
            <person name="Worley K."/>
            <person name="Petrosino J."/>
            <person name="Highlander S."/>
            <person name="Gibbs R."/>
        </authorList>
    </citation>
    <scope>NUCLEOTIDE SEQUENCE [LARGE SCALE GENOMIC DNA]</scope>
    <source>
        <strain evidence="2">ATCC 33861</strain>
    </source>
</reference>
<evidence type="ECO:0000313" key="3">
    <source>
        <dbReference type="Proteomes" id="UP000006258"/>
    </source>
</evidence>
<keyword evidence="1" id="KW-1133">Transmembrane helix</keyword>
<keyword evidence="1" id="KW-0472">Membrane</keyword>
<proteinExistence type="predicted"/>
<evidence type="ECO:0000256" key="1">
    <source>
        <dbReference type="SAM" id="Phobius"/>
    </source>
</evidence>
<keyword evidence="3" id="KW-1185">Reference proteome</keyword>